<dbReference type="PANTHER" id="PTHR30572:SF4">
    <property type="entry name" value="ABC TRANSPORTER PERMEASE YTRF"/>
    <property type="match status" value="1"/>
</dbReference>
<evidence type="ECO:0000256" key="2">
    <source>
        <dbReference type="ARBA" id="ARBA00022475"/>
    </source>
</evidence>
<evidence type="ECO:0000256" key="3">
    <source>
        <dbReference type="ARBA" id="ARBA00022692"/>
    </source>
</evidence>
<dbReference type="PANTHER" id="PTHR30572">
    <property type="entry name" value="MEMBRANE COMPONENT OF TRANSPORTER-RELATED"/>
    <property type="match status" value="1"/>
</dbReference>
<feature type="transmembrane region" description="Helical" evidence="8">
    <location>
        <begin position="387"/>
        <end position="412"/>
    </location>
</feature>
<organism evidence="11 12">
    <name type="scientific">Cryobacterium melibiosiphilum</name>
    <dbReference type="NCBI Taxonomy" id="995039"/>
    <lineage>
        <taxon>Bacteria</taxon>
        <taxon>Bacillati</taxon>
        <taxon>Actinomycetota</taxon>
        <taxon>Actinomycetes</taxon>
        <taxon>Micrococcales</taxon>
        <taxon>Microbacteriaceae</taxon>
        <taxon>Cryobacterium</taxon>
    </lineage>
</organism>
<dbReference type="InterPro" id="IPR003838">
    <property type="entry name" value="ABC3_permease_C"/>
</dbReference>
<evidence type="ECO:0000259" key="10">
    <source>
        <dbReference type="Pfam" id="PF12704"/>
    </source>
</evidence>
<dbReference type="Pfam" id="PF12704">
    <property type="entry name" value="MacB_PCD"/>
    <property type="match status" value="1"/>
</dbReference>
<keyword evidence="3 8" id="KW-0812">Transmembrane</keyword>
<proteinExistence type="inferred from homology"/>
<comment type="subcellular location">
    <subcellularLocation>
        <location evidence="1">Cell membrane</location>
        <topology evidence="1">Multi-pass membrane protein</topology>
    </subcellularLocation>
</comment>
<comment type="similarity">
    <text evidence="6">Belongs to the ABC-4 integral membrane protein family.</text>
</comment>
<evidence type="ECO:0000256" key="5">
    <source>
        <dbReference type="ARBA" id="ARBA00023136"/>
    </source>
</evidence>
<sequence>MFTTYLRRELAGRRKQTAIVAIGMALAIALVIIVNAVSAGVQNAQATVLESVYGVGTDITVSQEAVAPTEGEAGTGGPQRFDFGADDGATTDGTTSVSQSRLEPERGTTTFDASALDTVTTVDNVSAAAATLALSNTSFAGEVPDMAATDSTDAAATGTMPAAGERPAGGPDGAGGSAFSVDSFTVLGLDPADEAVGPLSSVTLTEGRTLAAADADTNVAVLDSSYATTASLAVGDTVTIADTDFEIVGLVTATTADAATASNVYIPLDVAQTLSGLTDQVSDIYVQASASTAINQVQSDIETALPDSTVNTQSDLASSVSGSLSSASDLVKNLGLWLSLIVLAAAFLIAILFTISGVTRRTREFGTLKAIGWSNGKIVRQVAGESLVQGLIGGAVGIVVGLAGILVINLVAPTLTAGAATSTEAMGGPGGGPGGFGEAAAAAATSDILLSVPVTFSVILLAVGLSVLGGLIAGMIGGWRASSLRPAEALRSIA</sequence>
<evidence type="ECO:0000256" key="1">
    <source>
        <dbReference type="ARBA" id="ARBA00004651"/>
    </source>
</evidence>
<dbReference type="OrthoDB" id="4832961at2"/>
<evidence type="ECO:0000256" key="6">
    <source>
        <dbReference type="ARBA" id="ARBA00038076"/>
    </source>
</evidence>
<evidence type="ECO:0000259" key="9">
    <source>
        <dbReference type="Pfam" id="PF02687"/>
    </source>
</evidence>
<dbReference type="Pfam" id="PF02687">
    <property type="entry name" value="FtsX"/>
    <property type="match status" value="1"/>
</dbReference>
<protein>
    <submittedName>
        <fullName evidence="11">FtsX-like permease family protein</fullName>
    </submittedName>
</protein>
<keyword evidence="5 8" id="KW-0472">Membrane</keyword>
<dbReference type="InterPro" id="IPR025857">
    <property type="entry name" value="MacB_PCD"/>
</dbReference>
<name>A0A3A5MHV3_9MICO</name>
<evidence type="ECO:0000256" key="8">
    <source>
        <dbReference type="SAM" id="Phobius"/>
    </source>
</evidence>
<feature type="transmembrane region" description="Helical" evidence="8">
    <location>
        <begin position="20"/>
        <end position="41"/>
    </location>
</feature>
<feature type="compositionally biased region" description="Low complexity" evidence="7">
    <location>
        <begin position="86"/>
        <end position="95"/>
    </location>
</feature>
<feature type="region of interest" description="Disordered" evidence="7">
    <location>
        <begin position="152"/>
        <end position="175"/>
    </location>
</feature>
<dbReference type="AlphaFoldDB" id="A0A3A5MHV3"/>
<feature type="domain" description="MacB-like periplasmic core" evidence="10">
    <location>
        <begin position="17"/>
        <end position="303"/>
    </location>
</feature>
<accession>A0A3A5MHV3</accession>
<feature type="transmembrane region" description="Helical" evidence="8">
    <location>
        <begin position="454"/>
        <end position="476"/>
    </location>
</feature>
<feature type="region of interest" description="Disordered" evidence="7">
    <location>
        <begin position="65"/>
        <end position="112"/>
    </location>
</feature>
<evidence type="ECO:0000313" key="11">
    <source>
        <dbReference type="EMBL" id="RJT85226.1"/>
    </source>
</evidence>
<reference evidence="11 12" key="1">
    <citation type="submission" date="2018-09" db="EMBL/GenBank/DDBJ databases">
        <title>Novel species of Cryobacterium.</title>
        <authorList>
            <person name="Liu Q."/>
            <person name="Xin Y.-H."/>
        </authorList>
    </citation>
    <scope>NUCLEOTIDE SEQUENCE [LARGE SCALE GENOMIC DNA]</scope>
    <source>
        <strain evidence="11 12">Hh39</strain>
    </source>
</reference>
<gene>
    <name evidence="11" type="ORF">D6T64_20125</name>
</gene>
<evidence type="ECO:0000256" key="4">
    <source>
        <dbReference type="ARBA" id="ARBA00022989"/>
    </source>
</evidence>
<dbReference type="GO" id="GO:0005886">
    <property type="term" value="C:plasma membrane"/>
    <property type="evidence" value="ECO:0007669"/>
    <property type="project" value="UniProtKB-SubCell"/>
</dbReference>
<dbReference type="Proteomes" id="UP000272015">
    <property type="component" value="Unassembled WGS sequence"/>
</dbReference>
<feature type="compositionally biased region" description="Low complexity" evidence="7">
    <location>
        <begin position="152"/>
        <end position="169"/>
    </location>
</feature>
<keyword evidence="2" id="KW-1003">Cell membrane</keyword>
<feature type="transmembrane region" description="Helical" evidence="8">
    <location>
        <begin position="334"/>
        <end position="355"/>
    </location>
</feature>
<dbReference type="EMBL" id="QZVS01000096">
    <property type="protein sequence ID" value="RJT85226.1"/>
    <property type="molecule type" value="Genomic_DNA"/>
</dbReference>
<feature type="compositionally biased region" description="Polar residues" evidence="7">
    <location>
        <begin position="96"/>
        <end position="112"/>
    </location>
</feature>
<feature type="domain" description="ABC3 transporter permease C-terminal" evidence="9">
    <location>
        <begin position="338"/>
        <end position="484"/>
    </location>
</feature>
<keyword evidence="12" id="KW-1185">Reference proteome</keyword>
<dbReference type="InterPro" id="IPR050250">
    <property type="entry name" value="Macrolide_Exporter_MacB"/>
</dbReference>
<evidence type="ECO:0000256" key="7">
    <source>
        <dbReference type="SAM" id="MobiDB-lite"/>
    </source>
</evidence>
<evidence type="ECO:0000313" key="12">
    <source>
        <dbReference type="Proteomes" id="UP000272015"/>
    </source>
</evidence>
<keyword evidence="4 8" id="KW-1133">Transmembrane helix</keyword>
<dbReference type="RefSeq" id="WP_119976447.1">
    <property type="nucleotide sequence ID" value="NZ_JBHSQA010000004.1"/>
</dbReference>
<comment type="caution">
    <text evidence="11">The sequence shown here is derived from an EMBL/GenBank/DDBJ whole genome shotgun (WGS) entry which is preliminary data.</text>
</comment>
<dbReference type="GO" id="GO:0022857">
    <property type="term" value="F:transmembrane transporter activity"/>
    <property type="evidence" value="ECO:0007669"/>
    <property type="project" value="TreeGrafter"/>
</dbReference>